<dbReference type="InterPro" id="IPR008869">
    <property type="entry name" value="MlaC/ttg2D"/>
</dbReference>
<dbReference type="PANTHER" id="PTHR36573">
    <property type="entry name" value="INTERMEMBRANE PHOSPHOLIPID TRANSPORT SYSTEM BINDING PROTEIN MLAC"/>
    <property type="match status" value="1"/>
</dbReference>
<dbReference type="EMBL" id="CP038852">
    <property type="protein sequence ID" value="QIZ21364.1"/>
    <property type="molecule type" value="Genomic_DNA"/>
</dbReference>
<proteinExistence type="predicted"/>
<organism evidence="1 2">
    <name type="scientific">Candidatus Pelagibacter giovannonii</name>
    <dbReference type="NCBI Taxonomy" id="2563896"/>
    <lineage>
        <taxon>Bacteria</taxon>
        <taxon>Pseudomonadati</taxon>
        <taxon>Pseudomonadota</taxon>
        <taxon>Alphaproteobacteria</taxon>
        <taxon>Candidatus Pelagibacterales</taxon>
        <taxon>Candidatus Pelagibacteraceae</taxon>
        <taxon>Candidatus Pelagibacter</taxon>
    </lineage>
</organism>
<keyword evidence="2" id="KW-1185">Reference proteome</keyword>
<dbReference type="InterPro" id="IPR042245">
    <property type="entry name" value="Tgt2/MlaC_sf"/>
</dbReference>
<dbReference type="KEGG" id="peg:E5R92_06160"/>
<name>A0A6H1Q3F6_9PROT</name>
<sequence>MRLKKFLIFTFVIINFFDINQLHSIEPDVFVQSTVNRASEALNNKYSKEEKIEKLKQIAGETVDIKGIGYYTLGAYRKNISENEITQYEMLFEQYFLKSFSSRLAEYSNPEIEVVSKKKLNENYTMVSSILVGTEQRPEVKIDWRIYTKNSENPLIRDLIIEGLSLARTQKEEFSSIIQSNNGDINALFSTLKKFIK</sequence>
<dbReference type="AlphaFoldDB" id="A0A6H1Q3F6"/>
<evidence type="ECO:0000313" key="2">
    <source>
        <dbReference type="Proteomes" id="UP000501094"/>
    </source>
</evidence>
<gene>
    <name evidence="1" type="ORF">E5R92_06160</name>
</gene>
<protein>
    <submittedName>
        <fullName evidence="1">ABC transporter substrate-binding protein</fullName>
    </submittedName>
</protein>
<accession>A0A6H1Q3F6</accession>
<dbReference type="PANTHER" id="PTHR36573:SF1">
    <property type="entry name" value="INTERMEMBRANE PHOSPHOLIPID TRANSPORT SYSTEM BINDING PROTEIN MLAC"/>
    <property type="match status" value="1"/>
</dbReference>
<dbReference type="RefSeq" id="WP_168607222.1">
    <property type="nucleotide sequence ID" value="NZ_CP038852.1"/>
</dbReference>
<evidence type="ECO:0000313" key="1">
    <source>
        <dbReference type="EMBL" id="QIZ21364.1"/>
    </source>
</evidence>
<dbReference type="Pfam" id="PF05494">
    <property type="entry name" value="MlaC"/>
    <property type="match status" value="1"/>
</dbReference>
<reference evidence="1 2" key="1">
    <citation type="journal article" date="2020" name="Nat. Microbiol.">
        <title>Lysogenic host-virus interactions in SAR11 marine bacteria.</title>
        <authorList>
            <person name="Morris R.M."/>
            <person name="Cain K.R."/>
            <person name="Hvorecny K.L."/>
            <person name="Kollman J.M."/>
        </authorList>
    </citation>
    <scope>NUCLEOTIDE SEQUENCE [LARGE SCALE GENOMIC DNA]</scope>
    <source>
        <strain evidence="1 2">NP1</strain>
    </source>
</reference>
<dbReference type="Proteomes" id="UP000501094">
    <property type="component" value="Chromosome"/>
</dbReference>
<dbReference type="Gene3D" id="3.10.450.710">
    <property type="entry name" value="Tgt2/MlaC"/>
    <property type="match status" value="1"/>
</dbReference>